<comment type="caution">
    <text evidence="2">The sequence shown here is derived from an EMBL/GenBank/DDBJ whole genome shotgun (WGS) entry which is preliminary data.</text>
</comment>
<name>A0A9P5RTL3_9FUNG</name>
<reference evidence="2" key="1">
    <citation type="journal article" date="2020" name="Fungal Divers.">
        <title>Resolving the Mortierellaceae phylogeny through synthesis of multi-gene phylogenetics and phylogenomics.</title>
        <authorList>
            <person name="Vandepol N."/>
            <person name="Liber J."/>
            <person name="Desiro A."/>
            <person name="Na H."/>
            <person name="Kennedy M."/>
            <person name="Barry K."/>
            <person name="Grigoriev I.V."/>
            <person name="Miller A.N."/>
            <person name="O'Donnell K."/>
            <person name="Stajich J.E."/>
            <person name="Bonito G."/>
        </authorList>
    </citation>
    <scope>NUCLEOTIDE SEQUENCE</scope>
    <source>
        <strain evidence="2">NRRL 6426</strain>
    </source>
</reference>
<proteinExistence type="predicted"/>
<sequence length="324" mass="35523">MGCPVEIEFRVQYSDLAQLKWVQLQVLGADNSLMIEGLDNSTRAQWDNTRTKTVTWTVPNSWPSGDYIIRVFGNASYPCQHGTRREYCTFALEDRETFHLHPLAASQGCPLSSVKPSSPSTVGTPPTAHNANTKKGAAQPVSGNSGDNYIKSSQDLLNKNLAQEFIDQSVTQRIQDQTILKVLDEIRDYSLQKSTLTLKTGDVIPMADRMDSSTITRFVQTLELSNSTFRSQTGGKGVSSIELVTALHKNSSLVVIPPASPSSIIAMTIPFNHTEFNPFGRTFIQGDQDQIQDKKSNDASFRIDTTTIVFTAAALVAVVGSMTV</sequence>
<dbReference type="EMBL" id="JAAAUQ010001097">
    <property type="protein sequence ID" value="KAF9142935.1"/>
    <property type="molecule type" value="Genomic_DNA"/>
</dbReference>
<dbReference type="AlphaFoldDB" id="A0A9P5RTL3"/>
<gene>
    <name evidence="2" type="ORF">BG015_000594</name>
</gene>
<evidence type="ECO:0000313" key="3">
    <source>
        <dbReference type="Proteomes" id="UP000748756"/>
    </source>
</evidence>
<evidence type="ECO:0000256" key="1">
    <source>
        <dbReference type="SAM" id="MobiDB-lite"/>
    </source>
</evidence>
<keyword evidence="3" id="KW-1185">Reference proteome</keyword>
<protein>
    <submittedName>
        <fullName evidence="2">Uncharacterized protein</fullName>
    </submittedName>
</protein>
<dbReference type="Proteomes" id="UP000748756">
    <property type="component" value="Unassembled WGS sequence"/>
</dbReference>
<accession>A0A9P5RTL3</accession>
<feature type="region of interest" description="Disordered" evidence="1">
    <location>
        <begin position="109"/>
        <end position="149"/>
    </location>
</feature>
<feature type="compositionally biased region" description="Low complexity" evidence="1">
    <location>
        <begin position="110"/>
        <end position="127"/>
    </location>
</feature>
<dbReference type="OrthoDB" id="2277867at2759"/>
<organism evidence="2 3">
    <name type="scientific">Linnemannia schmuckeri</name>
    <dbReference type="NCBI Taxonomy" id="64567"/>
    <lineage>
        <taxon>Eukaryota</taxon>
        <taxon>Fungi</taxon>
        <taxon>Fungi incertae sedis</taxon>
        <taxon>Mucoromycota</taxon>
        <taxon>Mortierellomycotina</taxon>
        <taxon>Mortierellomycetes</taxon>
        <taxon>Mortierellales</taxon>
        <taxon>Mortierellaceae</taxon>
        <taxon>Linnemannia</taxon>
    </lineage>
</organism>
<evidence type="ECO:0000313" key="2">
    <source>
        <dbReference type="EMBL" id="KAF9142935.1"/>
    </source>
</evidence>